<evidence type="ECO:0000313" key="2">
    <source>
        <dbReference type="EMBL" id="EJK55501.1"/>
    </source>
</evidence>
<accession>K0S3C7</accession>
<dbReference type="Proteomes" id="UP000266841">
    <property type="component" value="Unassembled WGS sequence"/>
</dbReference>
<comment type="caution">
    <text evidence="2">The sequence shown here is derived from an EMBL/GenBank/DDBJ whole genome shotgun (WGS) entry which is preliminary data.</text>
</comment>
<feature type="region of interest" description="Disordered" evidence="1">
    <location>
        <begin position="100"/>
        <end position="154"/>
    </location>
</feature>
<feature type="compositionally biased region" description="Polar residues" evidence="1">
    <location>
        <begin position="103"/>
        <end position="113"/>
    </location>
</feature>
<dbReference type="AlphaFoldDB" id="K0S3C7"/>
<reference evidence="2 3" key="1">
    <citation type="journal article" date="2012" name="Genome Biol.">
        <title>Genome and low-iron response of an oceanic diatom adapted to chronic iron limitation.</title>
        <authorList>
            <person name="Lommer M."/>
            <person name="Specht M."/>
            <person name="Roy A.S."/>
            <person name="Kraemer L."/>
            <person name="Andreson R."/>
            <person name="Gutowska M.A."/>
            <person name="Wolf J."/>
            <person name="Bergner S.V."/>
            <person name="Schilhabel M.B."/>
            <person name="Klostermeier U.C."/>
            <person name="Beiko R.G."/>
            <person name="Rosenstiel P."/>
            <person name="Hippler M."/>
            <person name="Laroche J."/>
        </authorList>
    </citation>
    <scope>NUCLEOTIDE SEQUENCE [LARGE SCALE GENOMIC DNA]</scope>
    <source>
        <strain evidence="2 3">CCMP1005</strain>
    </source>
</reference>
<feature type="compositionally biased region" description="Low complexity" evidence="1">
    <location>
        <begin position="1"/>
        <end position="26"/>
    </location>
</feature>
<organism evidence="2 3">
    <name type="scientific">Thalassiosira oceanica</name>
    <name type="common">Marine diatom</name>
    <dbReference type="NCBI Taxonomy" id="159749"/>
    <lineage>
        <taxon>Eukaryota</taxon>
        <taxon>Sar</taxon>
        <taxon>Stramenopiles</taxon>
        <taxon>Ochrophyta</taxon>
        <taxon>Bacillariophyta</taxon>
        <taxon>Coscinodiscophyceae</taxon>
        <taxon>Thalassiosirophycidae</taxon>
        <taxon>Thalassiosirales</taxon>
        <taxon>Thalassiosiraceae</taxon>
        <taxon>Thalassiosira</taxon>
    </lineage>
</organism>
<feature type="region of interest" description="Disordered" evidence="1">
    <location>
        <begin position="1"/>
        <end position="84"/>
    </location>
</feature>
<evidence type="ECO:0000256" key="1">
    <source>
        <dbReference type="SAM" id="MobiDB-lite"/>
    </source>
</evidence>
<gene>
    <name evidence="2" type="ORF">THAOC_24766</name>
</gene>
<keyword evidence="3" id="KW-1185">Reference proteome</keyword>
<protein>
    <submittedName>
        <fullName evidence="2">Uncharacterized protein</fullName>
    </submittedName>
</protein>
<name>K0S3C7_THAOC</name>
<dbReference type="EMBL" id="AGNL01033899">
    <property type="protein sequence ID" value="EJK55501.1"/>
    <property type="molecule type" value="Genomic_DNA"/>
</dbReference>
<sequence length="195" mass="20640">MGRPTARSRSSTARSRSATAALVASRHLPSGERAGPPLDPRGAGPASNERRMAPRPGSSAHNSVVAPRNLESALHPPASLVQPPLESRWSDVSFASEVAQLGQLDQPSSSTSPGDLDRGRLPASQWPRTSAKPDRNPAVTEEEGKHDVGDGSVRIRVDRQLSPVELIPIETSPSTAELLAVIVAAARFELTLEQS</sequence>
<feature type="compositionally biased region" description="Basic and acidic residues" evidence="1">
    <location>
        <begin position="142"/>
        <end position="154"/>
    </location>
</feature>
<evidence type="ECO:0000313" key="3">
    <source>
        <dbReference type="Proteomes" id="UP000266841"/>
    </source>
</evidence>
<proteinExistence type="predicted"/>